<gene>
    <name evidence="2" type="ORF">PCOR1329_LOCUS67734</name>
</gene>
<dbReference type="Proteomes" id="UP001189429">
    <property type="component" value="Unassembled WGS sequence"/>
</dbReference>
<sequence>MLLVKASAKLSGKLSASAALKPFASPAWSDSARPSSSCLPASRRRAGRQLSVSVPHAVGESVGEAAGEAVGEAAGEAVGEAVGERGPETLRVPGVCVCVLHV</sequence>
<feature type="region of interest" description="Disordered" evidence="1">
    <location>
        <begin position="24"/>
        <end position="47"/>
    </location>
</feature>
<name>A0ABN9WIN6_9DINO</name>
<organism evidence="2 3">
    <name type="scientific">Prorocentrum cordatum</name>
    <dbReference type="NCBI Taxonomy" id="2364126"/>
    <lineage>
        <taxon>Eukaryota</taxon>
        <taxon>Sar</taxon>
        <taxon>Alveolata</taxon>
        <taxon>Dinophyceae</taxon>
        <taxon>Prorocentrales</taxon>
        <taxon>Prorocentraceae</taxon>
        <taxon>Prorocentrum</taxon>
    </lineage>
</organism>
<evidence type="ECO:0000313" key="2">
    <source>
        <dbReference type="EMBL" id="CAK0886369.1"/>
    </source>
</evidence>
<evidence type="ECO:0000313" key="3">
    <source>
        <dbReference type="Proteomes" id="UP001189429"/>
    </source>
</evidence>
<proteinExistence type="predicted"/>
<protein>
    <submittedName>
        <fullName evidence="2">Uncharacterized protein</fullName>
    </submittedName>
</protein>
<accession>A0ABN9WIN6</accession>
<keyword evidence="3" id="KW-1185">Reference proteome</keyword>
<dbReference type="EMBL" id="CAUYUJ010018793">
    <property type="protein sequence ID" value="CAK0886369.1"/>
    <property type="molecule type" value="Genomic_DNA"/>
</dbReference>
<reference evidence="2" key="1">
    <citation type="submission" date="2023-10" db="EMBL/GenBank/DDBJ databases">
        <authorList>
            <person name="Chen Y."/>
            <person name="Shah S."/>
            <person name="Dougan E. K."/>
            <person name="Thang M."/>
            <person name="Chan C."/>
        </authorList>
    </citation>
    <scope>NUCLEOTIDE SEQUENCE [LARGE SCALE GENOMIC DNA]</scope>
</reference>
<comment type="caution">
    <text evidence="2">The sequence shown here is derived from an EMBL/GenBank/DDBJ whole genome shotgun (WGS) entry which is preliminary data.</text>
</comment>
<evidence type="ECO:0000256" key="1">
    <source>
        <dbReference type="SAM" id="MobiDB-lite"/>
    </source>
</evidence>